<evidence type="ECO:0000313" key="10">
    <source>
        <dbReference type="EMBL" id="ABR17909.1"/>
    </source>
</evidence>
<feature type="domain" description="Pectate lyase" evidence="9">
    <location>
        <begin position="155"/>
        <end position="352"/>
    </location>
</feature>
<dbReference type="InterPro" id="IPR002022">
    <property type="entry name" value="Pec_lyase"/>
</dbReference>
<evidence type="ECO:0000256" key="7">
    <source>
        <dbReference type="ARBA" id="ARBA00023239"/>
    </source>
</evidence>
<dbReference type="UniPathway" id="UPA00545">
    <property type="reaction ID" value="UER00824"/>
</dbReference>
<dbReference type="Gene3D" id="2.160.20.10">
    <property type="entry name" value="Single-stranded right-handed beta-helix, Pectin lyase-like"/>
    <property type="match status" value="1"/>
</dbReference>
<comment type="cofactor">
    <cofactor evidence="8">
        <name>Ca(2+)</name>
        <dbReference type="ChEBI" id="CHEBI:29108"/>
    </cofactor>
    <text evidence="8">Binds 1 Ca(2+) ion. Required for its activity.</text>
</comment>
<keyword evidence="6 8" id="KW-0106">Calcium</keyword>
<dbReference type="PANTHER" id="PTHR31683:SF187">
    <property type="entry name" value="PECTATE LYASE 18-RELATED"/>
    <property type="match status" value="1"/>
</dbReference>
<dbReference type="PRINTS" id="PR00807">
    <property type="entry name" value="AMBALLERGEN"/>
</dbReference>
<proteinExistence type="evidence at transcript level"/>
<comment type="similarity">
    <text evidence="3 8">Belongs to the polysaccharide lyase 1 family.</text>
</comment>
<keyword evidence="5 8" id="KW-0732">Signal</keyword>
<dbReference type="InterPro" id="IPR012334">
    <property type="entry name" value="Pectin_lyas_fold"/>
</dbReference>
<evidence type="ECO:0000259" key="9">
    <source>
        <dbReference type="SMART" id="SM00656"/>
    </source>
</evidence>
<dbReference type="AlphaFoldDB" id="B8LQH9"/>
<organism evidence="10">
    <name type="scientific">Picea sitchensis</name>
    <name type="common">Sitka spruce</name>
    <name type="synonym">Pinus sitchensis</name>
    <dbReference type="NCBI Taxonomy" id="3332"/>
    <lineage>
        <taxon>Eukaryota</taxon>
        <taxon>Viridiplantae</taxon>
        <taxon>Streptophyta</taxon>
        <taxon>Embryophyta</taxon>
        <taxon>Tracheophyta</taxon>
        <taxon>Spermatophyta</taxon>
        <taxon>Pinopsida</taxon>
        <taxon>Pinidae</taxon>
        <taxon>Conifers I</taxon>
        <taxon>Pinales</taxon>
        <taxon>Pinaceae</taxon>
        <taxon>Picea</taxon>
    </lineage>
</organism>
<reference evidence="10" key="1">
    <citation type="submission" date="2007-06" db="EMBL/GenBank/DDBJ databases">
        <title>Full length cDNA sequences from Sitka Spruce (Picea sitchensis).</title>
        <authorList>
            <person name="Ralph S.G."/>
            <person name="Chun H.E."/>
            <person name="Liao N."/>
            <person name="Ali J."/>
            <person name="Reid K."/>
            <person name="Kolosova N."/>
            <person name="Cooper N."/>
            <person name="Cullis C."/>
            <person name="Jancsik S."/>
            <person name="Moore R."/>
            <person name="Mayo M."/>
            <person name="Wagner S."/>
            <person name="Holt R.A."/>
            <person name="Jones S.J.M."/>
            <person name="Marra M.A."/>
            <person name="Ritland C.E."/>
            <person name="Ritland K."/>
            <person name="Bohlmann J."/>
        </authorList>
    </citation>
    <scope>NUCLEOTIDE SEQUENCE</scope>
    <source>
        <tissue evidence="10">Bark</tissue>
    </source>
</reference>
<dbReference type="GO" id="GO:0046872">
    <property type="term" value="F:metal ion binding"/>
    <property type="evidence" value="ECO:0007669"/>
    <property type="project" value="UniProtKB-KW"/>
</dbReference>
<protein>
    <recommendedName>
        <fullName evidence="8">Pectate lyase</fullName>
        <ecNumber evidence="8">4.2.2.2</ecNumber>
    </recommendedName>
</protein>
<dbReference type="SMART" id="SM00656">
    <property type="entry name" value="Amb_all"/>
    <property type="match status" value="1"/>
</dbReference>
<dbReference type="CAZy" id="PL1">
    <property type="family name" value="Polysaccharide Lyase Family 1"/>
</dbReference>
<evidence type="ECO:0000256" key="3">
    <source>
        <dbReference type="ARBA" id="ARBA00010980"/>
    </source>
</evidence>
<evidence type="ECO:0000256" key="4">
    <source>
        <dbReference type="ARBA" id="ARBA00022723"/>
    </source>
</evidence>
<dbReference type="InterPro" id="IPR045032">
    <property type="entry name" value="PEL"/>
</dbReference>
<dbReference type="PANTHER" id="PTHR31683">
    <property type="entry name" value="PECTATE LYASE 18-RELATED"/>
    <property type="match status" value="1"/>
</dbReference>
<comment type="pathway">
    <text evidence="2 8">Glycan metabolism; pectin degradation; 2-dehydro-3-deoxy-D-gluconate from pectin: step 2/5.</text>
</comment>
<dbReference type="GO" id="GO:0045490">
    <property type="term" value="P:pectin catabolic process"/>
    <property type="evidence" value="ECO:0007669"/>
    <property type="project" value="UniProtKB-UniPathway"/>
</dbReference>
<feature type="chain" id="PRO_5005124048" description="Pectate lyase" evidence="8">
    <location>
        <begin position="23"/>
        <end position="429"/>
    </location>
</feature>
<dbReference type="Pfam" id="PF00544">
    <property type="entry name" value="Pectate_lyase_4"/>
    <property type="match status" value="1"/>
</dbReference>
<feature type="signal peptide" evidence="8">
    <location>
        <begin position="1"/>
        <end position="22"/>
    </location>
</feature>
<dbReference type="GO" id="GO:0030570">
    <property type="term" value="F:pectate lyase activity"/>
    <property type="evidence" value="ECO:0007669"/>
    <property type="project" value="UniProtKB-EC"/>
</dbReference>
<keyword evidence="7 8" id="KW-0456">Lyase</keyword>
<evidence type="ECO:0000256" key="1">
    <source>
        <dbReference type="ARBA" id="ARBA00000695"/>
    </source>
</evidence>
<name>B8LQH9_PICSI</name>
<evidence type="ECO:0000256" key="6">
    <source>
        <dbReference type="ARBA" id="ARBA00022837"/>
    </source>
</evidence>
<comment type="catalytic activity">
    <reaction evidence="1 8">
        <text>Eliminative cleavage of (1-&gt;4)-alpha-D-galacturonan to give oligosaccharides with 4-deoxy-alpha-D-galact-4-enuronosyl groups at their non-reducing ends.</text>
        <dbReference type="EC" id="4.2.2.2"/>
    </reaction>
</comment>
<dbReference type="EMBL" id="EF678132">
    <property type="protein sequence ID" value="ABR17909.1"/>
    <property type="molecule type" value="mRNA"/>
</dbReference>
<dbReference type="OMA" id="KEPMWII"/>
<evidence type="ECO:0000256" key="8">
    <source>
        <dbReference type="RuleBase" id="RU361123"/>
    </source>
</evidence>
<dbReference type="FunFam" id="2.160.20.10:FF:000009">
    <property type="entry name" value="Pectate lyase"/>
    <property type="match status" value="1"/>
</dbReference>
<evidence type="ECO:0000256" key="2">
    <source>
        <dbReference type="ARBA" id="ARBA00005220"/>
    </source>
</evidence>
<dbReference type="SUPFAM" id="SSF51126">
    <property type="entry name" value="Pectin lyase-like"/>
    <property type="match status" value="1"/>
</dbReference>
<sequence>MKNQSILTGMLLIGILCIHGDAAQKPFGSLVVENSGEAEPANGNTTAAEKDPDSIVQMVQRSIDNSTRRRELGYLSCGTGNPIDDCWRCDPNWENHRKRLADCAIGFGSHAQGGKKGKYYVVTDPSDFDAVNPLPGTQRHAVIQKEPMWIIFERDMVIQLKEELIMNSFKTIDGRGVNVHIAYGPCITIHRVRNIIIHGIHVHDCKPAGNAMVRDSPTHYGWRPICDGDGISISRARHIWVDHVSLSNCADGLIDAIRGSTAITISNSYFTHHNEVMLLGHHDNYTADVHMQVTIAFNHFGEDLVQRMPRCRHGYFHVVNNDYTHWEMYAIGGSANPTINSQGNRFLAPENRWAKEVTKRVNENKDEWKKWNWRSEGDMMLNGAYFTPSGAVASSAYAKASSLAARPSADVGPLTQDAGVLQCRSGARC</sequence>
<dbReference type="EC" id="4.2.2.2" evidence="8"/>
<dbReference type="InterPro" id="IPR011050">
    <property type="entry name" value="Pectin_lyase_fold/virulence"/>
</dbReference>
<evidence type="ECO:0000256" key="5">
    <source>
        <dbReference type="ARBA" id="ARBA00022729"/>
    </source>
</evidence>
<dbReference type="InterPro" id="IPR018082">
    <property type="entry name" value="AmbAllergen"/>
</dbReference>
<accession>B8LQH9</accession>
<keyword evidence="4 8" id="KW-0479">Metal-binding</keyword>